<dbReference type="EMBL" id="UZAF01004327">
    <property type="protein sequence ID" value="VDO13816.1"/>
    <property type="molecule type" value="Genomic_DNA"/>
</dbReference>
<name>A0A0N4VY94_HAEPC</name>
<dbReference type="Proteomes" id="UP000268014">
    <property type="component" value="Unassembled WGS sequence"/>
</dbReference>
<dbReference type="PROSITE" id="PS51864">
    <property type="entry name" value="ASTACIN"/>
    <property type="match status" value="1"/>
</dbReference>
<feature type="signal peptide" evidence="2">
    <location>
        <begin position="1"/>
        <end position="24"/>
    </location>
</feature>
<dbReference type="GO" id="GO:0006508">
    <property type="term" value="P:proteolysis"/>
    <property type="evidence" value="ECO:0007669"/>
    <property type="project" value="InterPro"/>
</dbReference>
<comment type="caution">
    <text evidence="1">Lacks conserved residue(s) required for the propagation of feature annotation.</text>
</comment>
<evidence type="ECO:0000313" key="6">
    <source>
        <dbReference type="WBParaSite" id="HPLM_0000226501-mRNA-1"/>
    </source>
</evidence>
<evidence type="ECO:0000256" key="2">
    <source>
        <dbReference type="SAM" id="SignalP"/>
    </source>
</evidence>
<dbReference type="SUPFAM" id="SSF55486">
    <property type="entry name" value="Metalloproteases ('zincins'), catalytic domain"/>
    <property type="match status" value="1"/>
</dbReference>
<gene>
    <name evidence="4" type="ORF">HPLM_LOCUS2262</name>
</gene>
<feature type="domain" description="Peptidase M12A" evidence="3">
    <location>
        <begin position="85"/>
        <end position="185"/>
    </location>
</feature>
<dbReference type="InterPro" id="IPR024079">
    <property type="entry name" value="MetalloPept_cat_dom_sf"/>
</dbReference>
<dbReference type="InterPro" id="IPR001506">
    <property type="entry name" value="Peptidase_M12A"/>
</dbReference>
<dbReference type="OrthoDB" id="5808529at2759"/>
<evidence type="ECO:0000256" key="1">
    <source>
        <dbReference type="PROSITE-ProRule" id="PRU01211"/>
    </source>
</evidence>
<keyword evidence="2" id="KW-0732">Signal</keyword>
<dbReference type="GO" id="GO:0004222">
    <property type="term" value="F:metalloendopeptidase activity"/>
    <property type="evidence" value="ECO:0007669"/>
    <property type="project" value="InterPro"/>
</dbReference>
<accession>A0A0N4VY94</accession>
<proteinExistence type="predicted"/>
<sequence length="185" mass="20543">MNSKQSRYVVFVYLLLLLLDGGFTLTNSGRAFLSQRNIETNLTSFPGSGSIVEKNRFAGISDYMYEGDINLTEEQLTALESKLNNGTTRQKRQASKLFPLWTNKIVFYYYNESFVPPMRALVNKTLAYLSARTCLTFVENATATNRVRVIEGDGCYSSVGMIGGEQDLSLGCGTVSSLNKALVQK</sequence>
<evidence type="ECO:0000313" key="5">
    <source>
        <dbReference type="Proteomes" id="UP000268014"/>
    </source>
</evidence>
<dbReference type="Gene3D" id="3.40.390.10">
    <property type="entry name" value="Collagenase (Catalytic Domain)"/>
    <property type="match status" value="1"/>
</dbReference>
<evidence type="ECO:0000259" key="3">
    <source>
        <dbReference type="PROSITE" id="PS51864"/>
    </source>
</evidence>
<keyword evidence="5" id="KW-1185">Reference proteome</keyword>
<dbReference type="PANTHER" id="PTHR10127">
    <property type="entry name" value="DISCOIDIN, CUB, EGF, LAMININ , AND ZINC METALLOPROTEASE DOMAIN CONTAINING"/>
    <property type="match status" value="1"/>
</dbReference>
<evidence type="ECO:0000313" key="4">
    <source>
        <dbReference type="EMBL" id="VDO13816.1"/>
    </source>
</evidence>
<feature type="chain" id="PRO_5043123399" evidence="2">
    <location>
        <begin position="25"/>
        <end position="185"/>
    </location>
</feature>
<dbReference type="AlphaFoldDB" id="A0A0N4VY94"/>
<reference evidence="4 5" key="2">
    <citation type="submission" date="2018-11" db="EMBL/GenBank/DDBJ databases">
        <authorList>
            <consortium name="Pathogen Informatics"/>
        </authorList>
    </citation>
    <scope>NUCLEOTIDE SEQUENCE [LARGE SCALE GENOMIC DNA]</scope>
    <source>
        <strain evidence="4 5">MHpl1</strain>
    </source>
</reference>
<reference evidence="6" key="1">
    <citation type="submission" date="2017-02" db="UniProtKB">
        <authorList>
            <consortium name="WormBaseParasite"/>
        </authorList>
    </citation>
    <scope>IDENTIFICATION</scope>
</reference>
<dbReference type="WBParaSite" id="HPLM_0000226501-mRNA-1">
    <property type="protein sequence ID" value="HPLM_0000226501-mRNA-1"/>
    <property type="gene ID" value="HPLM_0000226501"/>
</dbReference>
<protein>
    <submittedName>
        <fullName evidence="6">Astacin domain-containing protein</fullName>
    </submittedName>
</protein>
<dbReference type="PANTHER" id="PTHR10127:SF831">
    <property type="entry name" value="ZINC METALLOPROTEINASE NAS-37"/>
    <property type="match status" value="1"/>
</dbReference>
<dbReference type="Pfam" id="PF01400">
    <property type="entry name" value="Astacin"/>
    <property type="match status" value="1"/>
</dbReference>
<organism evidence="6">
    <name type="scientific">Haemonchus placei</name>
    <name type="common">Barber's pole worm</name>
    <dbReference type="NCBI Taxonomy" id="6290"/>
    <lineage>
        <taxon>Eukaryota</taxon>
        <taxon>Metazoa</taxon>
        <taxon>Ecdysozoa</taxon>
        <taxon>Nematoda</taxon>
        <taxon>Chromadorea</taxon>
        <taxon>Rhabditida</taxon>
        <taxon>Rhabditina</taxon>
        <taxon>Rhabditomorpha</taxon>
        <taxon>Strongyloidea</taxon>
        <taxon>Trichostrongylidae</taxon>
        <taxon>Haemonchus</taxon>
    </lineage>
</organism>